<dbReference type="EMBL" id="DRMJ01000151">
    <property type="protein sequence ID" value="HHL42582.1"/>
    <property type="molecule type" value="Genomic_DNA"/>
</dbReference>
<dbReference type="Pfam" id="PF02567">
    <property type="entry name" value="PhzC-PhzF"/>
    <property type="match status" value="1"/>
</dbReference>
<gene>
    <name evidence="3" type="ORF">ENJ42_03095</name>
</gene>
<proteinExistence type="inferred from homology"/>
<reference evidence="3" key="1">
    <citation type="journal article" date="2020" name="mSystems">
        <title>Genome- and Community-Level Interaction Insights into Carbon Utilization and Element Cycling Functions of Hydrothermarchaeota in Hydrothermal Sediment.</title>
        <authorList>
            <person name="Zhou Z."/>
            <person name="Liu Y."/>
            <person name="Xu W."/>
            <person name="Pan J."/>
            <person name="Luo Z.H."/>
            <person name="Li M."/>
        </authorList>
    </citation>
    <scope>NUCLEOTIDE SEQUENCE [LARGE SCALE GENOMIC DNA]</scope>
    <source>
        <strain evidence="3">HyVt-485</strain>
    </source>
</reference>
<comment type="caution">
    <text evidence="3">The sequence shown here is derived from an EMBL/GenBank/DDBJ whole genome shotgun (WGS) entry which is preliminary data.</text>
</comment>
<name>A0A7C5QVQ0_9PROT</name>
<dbReference type="SUPFAM" id="SSF54506">
    <property type="entry name" value="Diaminopimelate epimerase-like"/>
    <property type="match status" value="1"/>
</dbReference>
<dbReference type="GO" id="GO:0016853">
    <property type="term" value="F:isomerase activity"/>
    <property type="evidence" value="ECO:0007669"/>
    <property type="project" value="UniProtKB-KW"/>
</dbReference>
<dbReference type="Proteomes" id="UP000885830">
    <property type="component" value="Unassembled WGS sequence"/>
</dbReference>
<dbReference type="PANTHER" id="PTHR13774:SF17">
    <property type="entry name" value="PHENAZINE BIOSYNTHESIS-LIKE DOMAIN-CONTAINING PROTEIN"/>
    <property type="match status" value="1"/>
</dbReference>
<dbReference type="InterPro" id="IPR003719">
    <property type="entry name" value="Phenazine_PhzF-like"/>
</dbReference>
<organism evidence="3">
    <name type="scientific">Hellea balneolensis</name>
    <dbReference type="NCBI Taxonomy" id="287478"/>
    <lineage>
        <taxon>Bacteria</taxon>
        <taxon>Pseudomonadati</taxon>
        <taxon>Pseudomonadota</taxon>
        <taxon>Alphaproteobacteria</taxon>
        <taxon>Maricaulales</taxon>
        <taxon>Robiginitomaculaceae</taxon>
        <taxon>Hellea</taxon>
    </lineage>
</organism>
<evidence type="ECO:0000256" key="1">
    <source>
        <dbReference type="ARBA" id="ARBA00008270"/>
    </source>
</evidence>
<evidence type="ECO:0000313" key="3">
    <source>
        <dbReference type="EMBL" id="HHL42582.1"/>
    </source>
</evidence>
<keyword evidence="2 3" id="KW-0413">Isomerase</keyword>
<sequence>ILLKTMEGRRVKTPFGVSIMAPGTGTFTDYDFVSRHFAPLHGVDEDPVTGSAHSALGPFWGERLAKTTLRAYQCSVRGGELQVEINPENVDITGHAITYLRGSIDLPEEAQT</sequence>
<evidence type="ECO:0000256" key="2">
    <source>
        <dbReference type="ARBA" id="ARBA00023235"/>
    </source>
</evidence>
<dbReference type="AlphaFoldDB" id="A0A7C5QVQ0"/>
<feature type="non-terminal residue" evidence="3">
    <location>
        <position position="1"/>
    </location>
</feature>
<comment type="similarity">
    <text evidence="1">Belongs to the PhzF family.</text>
</comment>
<accession>A0A7C5QVQ0</accession>
<protein>
    <submittedName>
        <fullName evidence="3">Isomerase</fullName>
    </submittedName>
</protein>
<dbReference type="GO" id="GO:0005737">
    <property type="term" value="C:cytoplasm"/>
    <property type="evidence" value="ECO:0007669"/>
    <property type="project" value="TreeGrafter"/>
</dbReference>
<dbReference type="Gene3D" id="3.10.310.10">
    <property type="entry name" value="Diaminopimelate Epimerase, Chain A, domain 1"/>
    <property type="match status" value="1"/>
</dbReference>
<dbReference type="PANTHER" id="PTHR13774">
    <property type="entry name" value="PHENAZINE BIOSYNTHESIS PROTEIN"/>
    <property type="match status" value="1"/>
</dbReference>